<dbReference type="EMBL" id="QOVG01000007">
    <property type="protein sequence ID" value="NDK39512.1"/>
    <property type="molecule type" value="Genomic_DNA"/>
</dbReference>
<dbReference type="RefSeq" id="WP_162350085.1">
    <property type="nucleotide sequence ID" value="NZ_QOVG01000007.1"/>
</dbReference>
<proteinExistence type="predicted"/>
<comment type="caution">
    <text evidence="2">The sequence shown here is derived from an EMBL/GenBank/DDBJ whole genome shotgun (WGS) entry which is preliminary data.</text>
</comment>
<dbReference type="Proteomes" id="UP001429354">
    <property type="component" value="Unassembled WGS sequence"/>
</dbReference>
<evidence type="ECO:0000313" key="2">
    <source>
        <dbReference type="EMBL" id="NDK39512.1"/>
    </source>
</evidence>
<reference evidence="2 3" key="1">
    <citation type="submission" date="2018-07" db="EMBL/GenBank/DDBJ databases">
        <title>Whole genome Sequencing of Pseudoxanthomonas gei KCTC 32298 (T).</title>
        <authorList>
            <person name="Kumar S."/>
            <person name="Bansal K."/>
            <person name="Kaur A."/>
            <person name="Patil P."/>
            <person name="Sharma S."/>
            <person name="Patil P.B."/>
        </authorList>
    </citation>
    <scope>NUCLEOTIDE SEQUENCE [LARGE SCALE GENOMIC DNA]</scope>
    <source>
        <strain evidence="2 3">KCTC 32298</strain>
    </source>
</reference>
<gene>
    <name evidence="2" type="ORF">DT603_11735</name>
</gene>
<keyword evidence="1" id="KW-0732">Signal</keyword>
<feature type="signal peptide" evidence="1">
    <location>
        <begin position="1"/>
        <end position="23"/>
    </location>
</feature>
<keyword evidence="3" id="KW-1185">Reference proteome</keyword>
<feature type="chain" id="PRO_5045263603" evidence="1">
    <location>
        <begin position="24"/>
        <end position="105"/>
    </location>
</feature>
<evidence type="ECO:0000313" key="3">
    <source>
        <dbReference type="Proteomes" id="UP001429354"/>
    </source>
</evidence>
<protein>
    <submittedName>
        <fullName evidence="2">Uncharacterized protein</fullName>
    </submittedName>
</protein>
<evidence type="ECO:0000256" key="1">
    <source>
        <dbReference type="SAM" id="SignalP"/>
    </source>
</evidence>
<sequence>MNRHILQSTLGLTLLLSAAAAAAGPGMPTLTANGLVFDCQAPAMPSQRQVGELTGQANFSQVYATRARVMGDVRRACNRQGITRVVVQRPSQPASTGLAVQAPVR</sequence>
<name>A0ABX0AD55_9GAMM</name>
<accession>A0ABX0AD55</accession>
<organism evidence="2 3">
    <name type="scientific">Pseudoxanthomonas gei</name>
    <dbReference type="NCBI Taxonomy" id="1383030"/>
    <lineage>
        <taxon>Bacteria</taxon>
        <taxon>Pseudomonadati</taxon>
        <taxon>Pseudomonadota</taxon>
        <taxon>Gammaproteobacteria</taxon>
        <taxon>Lysobacterales</taxon>
        <taxon>Lysobacteraceae</taxon>
        <taxon>Pseudoxanthomonas</taxon>
    </lineage>
</organism>